<sequence>MHPGARGEGLRGGDPVRSARPSPLIPAHSPAHFQHVPLPFLTPFLFYIV</sequence>
<protein>
    <submittedName>
        <fullName evidence="2">Uncharacterized protein</fullName>
    </submittedName>
</protein>
<feature type="compositionally biased region" description="Gly residues" evidence="1">
    <location>
        <begin position="1"/>
        <end position="12"/>
    </location>
</feature>
<dbReference type="Proteomes" id="UP000002287">
    <property type="component" value="Chromosome 3"/>
</dbReference>
<evidence type="ECO:0000313" key="2">
    <source>
        <dbReference type="EMBL" id="ABO59470.1"/>
    </source>
</evidence>
<feature type="region of interest" description="Disordered" evidence="1">
    <location>
        <begin position="1"/>
        <end position="24"/>
    </location>
</feature>
<organism evidence="2 3">
    <name type="scientific">Burkholderia vietnamiensis (strain G4 / LMG 22486)</name>
    <name type="common">Burkholderia cepacia (strain R1808)</name>
    <dbReference type="NCBI Taxonomy" id="269482"/>
    <lineage>
        <taxon>Bacteria</taxon>
        <taxon>Pseudomonadati</taxon>
        <taxon>Pseudomonadota</taxon>
        <taxon>Betaproteobacteria</taxon>
        <taxon>Burkholderiales</taxon>
        <taxon>Burkholderiaceae</taxon>
        <taxon>Burkholderia</taxon>
        <taxon>Burkholderia cepacia complex</taxon>
    </lineage>
</organism>
<dbReference type="KEGG" id="bvi:Bcep1808_6575"/>
<proteinExistence type="predicted"/>
<evidence type="ECO:0000256" key="1">
    <source>
        <dbReference type="SAM" id="MobiDB-lite"/>
    </source>
</evidence>
<name>A4JT67_BURVG</name>
<dbReference type="EMBL" id="CP000616">
    <property type="protein sequence ID" value="ABO59470.1"/>
    <property type="molecule type" value="Genomic_DNA"/>
</dbReference>
<evidence type="ECO:0000313" key="3">
    <source>
        <dbReference type="Proteomes" id="UP000002287"/>
    </source>
</evidence>
<accession>A4JT67</accession>
<gene>
    <name evidence="2" type="ordered locus">Bcep1808_6575</name>
</gene>
<dbReference type="AlphaFoldDB" id="A4JT67"/>
<reference evidence="3" key="1">
    <citation type="submission" date="2007-03" db="EMBL/GenBank/DDBJ databases">
        <title>Complete sequence of chromosome 3 of Burkholderia vietnamiensis G4.</title>
        <authorList>
            <consortium name="US DOE Joint Genome Institute"/>
            <person name="Copeland A."/>
            <person name="Lucas S."/>
            <person name="Lapidus A."/>
            <person name="Barry K."/>
            <person name="Detter J.C."/>
            <person name="Glavina del Rio T."/>
            <person name="Hammon N."/>
            <person name="Israni S."/>
            <person name="Dalin E."/>
            <person name="Tice H."/>
            <person name="Pitluck S."/>
            <person name="Chain P."/>
            <person name="Malfatti S."/>
            <person name="Shin M."/>
            <person name="Vergez L."/>
            <person name="Schmutz J."/>
            <person name="Larimer F."/>
            <person name="Land M."/>
            <person name="Hauser L."/>
            <person name="Kyrpides N."/>
            <person name="Tiedje J."/>
            <person name="Richardson P."/>
        </authorList>
    </citation>
    <scope>NUCLEOTIDE SEQUENCE [LARGE SCALE GENOMIC DNA]</scope>
    <source>
        <strain evidence="3">G4 / LMG 22486</strain>
    </source>
</reference>
<dbReference type="HOGENOM" id="CLU_3133378_0_0_4"/>